<sequence length="127" mass="12531">MLKPIALILLCQLAGEAVAHGFGMPVPGPVIGLLLLFALLLATGSTGGGVLDASPDGALGGVADRILGMLGLLFVPAGVGLVDHLGLLSGNAMGFAAVLVVSVVVTLLVTVVTFVGVHRLTKGRGDA</sequence>
<reference evidence="7 8" key="1">
    <citation type="submission" date="2014-09" db="EMBL/GenBank/DDBJ databases">
        <title>Isolation and characterization of Aurantimonas altamirensis ON-56566 from clinical sample following a dog bite.</title>
        <authorList>
            <person name="Eshaghi A."/>
            <person name="Li A."/>
            <person name="Shahinas D."/>
            <person name="Bahn P."/>
            <person name="Kus J.V."/>
            <person name="Patel S.N."/>
        </authorList>
    </citation>
    <scope>NUCLEOTIDE SEQUENCE [LARGE SCALE GENOMIC DNA]</scope>
    <source>
        <strain evidence="7 8">ON-56566</strain>
    </source>
</reference>
<gene>
    <name evidence="7" type="ORF">LA66_17725</name>
</gene>
<dbReference type="RefSeq" id="WP_039195379.1">
    <property type="nucleotide sequence ID" value="NZ_JRFJ01000006.1"/>
</dbReference>
<accession>A0A0B1Q2W2</accession>
<dbReference type="OrthoDB" id="385012at2"/>
<organism evidence="7 8">
    <name type="scientific">Aureimonas altamirensis</name>
    <dbReference type="NCBI Taxonomy" id="370622"/>
    <lineage>
        <taxon>Bacteria</taxon>
        <taxon>Pseudomonadati</taxon>
        <taxon>Pseudomonadota</taxon>
        <taxon>Alphaproteobacteria</taxon>
        <taxon>Hyphomicrobiales</taxon>
        <taxon>Aurantimonadaceae</taxon>
        <taxon>Aureimonas</taxon>
    </lineage>
</organism>
<dbReference type="EMBL" id="JRFJ01000006">
    <property type="protein sequence ID" value="KHJ53257.1"/>
    <property type="molecule type" value="Genomic_DNA"/>
</dbReference>
<dbReference type="InterPro" id="IPR005538">
    <property type="entry name" value="LrgA/CidA"/>
</dbReference>
<evidence type="ECO:0000256" key="3">
    <source>
        <dbReference type="ARBA" id="ARBA00022692"/>
    </source>
</evidence>
<keyword evidence="4 6" id="KW-1133">Transmembrane helix</keyword>
<evidence type="ECO:0000256" key="5">
    <source>
        <dbReference type="ARBA" id="ARBA00023136"/>
    </source>
</evidence>
<evidence type="ECO:0008006" key="9">
    <source>
        <dbReference type="Google" id="ProtNLM"/>
    </source>
</evidence>
<evidence type="ECO:0000313" key="7">
    <source>
        <dbReference type="EMBL" id="KHJ53257.1"/>
    </source>
</evidence>
<dbReference type="Pfam" id="PF03788">
    <property type="entry name" value="LrgA"/>
    <property type="match status" value="1"/>
</dbReference>
<feature type="transmembrane region" description="Helical" evidence="6">
    <location>
        <begin position="29"/>
        <end position="50"/>
    </location>
</feature>
<feature type="transmembrane region" description="Helical" evidence="6">
    <location>
        <begin position="94"/>
        <end position="117"/>
    </location>
</feature>
<proteinExistence type="predicted"/>
<dbReference type="AlphaFoldDB" id="A0A0B1Q2W2"/>
<keyword evidence="2" id="KW-1003">Cell membrane</keyword>
<dbReference type="PANTHER" id="PTHR33931">
    <property type="entry name" value="HOLIN-LIKE PROTEIN CIDA-RELATED"/>
    <property type="match status" value="1"/>
</dbReference>
<evidence type="ECO:0000256" key="2">
    <source>
        <dbReference type="ARBA" id="ARBA00022475"/>
    </source>
</evidence>
<feature type="transmembrane region" description="Helical" evidence="6">
    <location>
        <begin position="62"/>
        <end position="82"/>
    </location>
</feature>
<evidence type="ECO:0000313" key="8">
    <source>
        <dbReference type="Proteomes" id="UP000030826"/>
    </source>
</evidence>
<name>A0A0B1Q2W2_9HYPH</name>
<protein>
    <recommendedName>
        <fullName evidence="9">LrgA family protein</fullName>
    </recommendedName>
</protein>
<evidence type="ECO:0000256" key="4">
    <source>
        <dbReference type="ARBA" id="ARBA00022989"/>
    </source>
</evidence>
<evidence type="ECO:0000256" key="6">
    <source>
        <dbReference type="SAM" id="Phobius"/>
    </source>
</evidence>
<comment type="caution">
    <text evidence="7">The sequence shown here is derived from an EMBL/GenBank/DDBJ whole genome shotgun (WGS) entry which is preliminary data.</text>
</comment>
<dbReference type="GO" id="GO:0005886">
    <property type="term" value="C:plasma membrane"/>
    <property type="evidence" value="ECO:0007669"/>
    <property type="project" value="UniProtKB-SubCell"/>
</dbReference>
<evidence type="ECO:0000256" key="1">
    <source>
        <dbReference type="ARBA" id="ARBA00004651"/>
    </source>
</evidence>
<keyword evidence="5 6" id="KW-0472">Membrane</keyword>
<dbReference type="STRING" id="370622.LA66_17725"/>
<comment type="subcellular location">
    <subcellularLocation>
        <location evidence="1">Cell membrane</location>
        <topology evidence="1">Multi-pass membrane protein</topology>
    </subcellularLocation>
</comment>
<dbReference type="Proteomes" id="UP000030826">
    <property type="component" value="Unassembled WGS sequence"/>
</dbReference>
<dbReference type="PANTHER" id="PTHR33931:SF2">
    <property type="entry name" value="HOLIN-LIKE PROTEIN CIDA"/>
    <property type="match status" value="1"/>
</dbReference>
<keyword evidence="3 6" id="KW-0812">Transmembrane</keyword>